<organism evidence="2 3">
    <name type="scientific">Maribacter luteus</name>
    <dbReference type="NCBI Taxonomy" id="2594478"/>
    <lineage>
        <taxon>Bacteria</taxon>
        <taxon>Pseudomonadati</taxon>
        <taxon>Bacteroidota</taxon>
        <taxon>Flavobacteriia</taxon>
        <taxon>Flavobacteriales</taxon>
        <taxon>Flavobacteriaceae</taxon>
        <taxon>Maribacter</taxon>
    </lineage>
</organism>
<accession>A0A6I2MPG2</accession>
<comment type="caution">
    <text evidence="2">The sequence shown here is derived from an EMBL/GenBank/DDBJ whole genome shotgun (WGS) entry which is preliminary data.</text>
</comment>
<dbReference type="Proteomes" id="UP000443153">
    <property type="component" value="Unassembled WGS sequence"/>
</dbReference>
<protein>
    <recommendedName>
        <fullName evidence="4">DUF4190 domain-containing protein</fullName>
    </recommendedName>
</protein>
<dbReference type="OrthoDB" id="1099888at2"/>
<dbReference type="Pfam" id="PF07666">
    <property type="entry name" value="MpPF26"/>
    <property type="match status" value="1"/>
</dbReference>
<evidence type="ECO:0000313" key="2">
    <source>
        <dbReference type="EMBL" id="MRX65701.1"/>
    </source>
</evidence>
<reference evidence="2 3" key="1">
    <citation type="submission" date="2019-11" db="EMBL/GenBank/DDBJ databases">
        <title>Maribacter lutea sp. nov., a marine bacterium isolated from intertidal sand.</title>
        <authorList>
            <person name="Liu A."/>
        </authorList>
    </citation>
    <scope>NUCLEOTIDE SEQUENCE [LARGE SCALE GENOMIC DNA]</scope>
    <source>
        <strain evidence="2 3">RZ05</strain>
    </source>
</reference>
<dbReference type="InterPro" id="IPR011655">
    <property type="entry name" value="MpPF26"/>
</dbReference>
<evidence type="ECO:0000256" key="1">
    <source>
        <dbReference type="SAM" id="Phobius"/>
    </source>
</evidence>
<sequence>MNRETLPDSGNVLTFGILSIALTIFCCGPFGGIFGIIALSKAKKAERIYNVEPDRYNGYENVKTGRILSYIGIALAAILLVFTIIYFGVIAAIIAGSASGSDFAL</sequence>
<evidence type="ECO:0000313" key="3">
    <source>
        <dbReference type="Proteomes" id="UP000443153"/>
    </source>
</evidence>
<keyword evidence="1" id="KW-0472">Membrane</keyword>
<proteinExistence type="predicted"/>
<dbReference type="NCBIfam" id="NF040945">
    <property type="entry name" value="CCC_membrane"/>
    <property type="match status" value="1"/>
</dbReference>
<keyword evidence="1" id="KW-1133">Transmembrane helix</keyword>
<name>A0A6I2MPG2_9FLAO</name>
<keyword evidence="1" id="KW-0812">Transmembrane</keyword>
<feature type="transmembrane region" description="Helical" evidence="1">
    <location>
        <begin position="67"/>
        <end position="95"/>
    </location>
</feature>
<dbReference type="AlphaFoldDB" id="A0A6I2MPG2"/>
<keyword evidence="3" id="KW-1185">Reference proteome</keyword>
<evidence type="ECO:0008006" key="4">
    <source>
        <dbReference type="Google" id="ProtNLM"/>
    </source>
</evidence>
<dbReference type="EMBL" id="WKJH01000026">
    <property type="protein sequence ID" value="MRX65701.1"/>
    <property type="molecule type" value="Genomic_DNA"/>
</dbReference>
<gene>
    <name evidence="2" type="ORF">GJ691_16230</name>
</gene>
<feature type="transmembrane region" description="Helical" evidence="1">
    <location>
        <begin position="12"/>
        <end position="39"/>
    </location>
</feature>